<dbReference type="EMBL" id="CADEBD010000171">
    <property type="protein sequence ID" value="CAB3223912.1"/>
    <property type="molecule type" value="Genomic_DNA"/>
</dbReference>
<dbReference type="InterPro" id="IPR043502">
    <property type="entry name" value="DNA/RNA_pol_sf"/>
</dbReference>
<organism evidence="2 3">
    <name type="scientific">Arctia plantaginis</name>
    <name type="common">Wood tiger moth</name>
    <name type="synonym">Phalaena plantaginis</name>
    <dbReference type="NCBI Taxonomy" id="874455"/>
    <lineage>
        <taxon>Eukaryota</taxon>
        <taxon>Metazoa</taxon>
        <taxon>Ecdysozoa</taxon>
        <taxon>Arthropoda</taxon>
        <taxon>Hexapoda</taxon>
        <taxon>Insecta</taxon>
        <taxon>Pterygota</taxon>
        <taxon>Neoptera</taxon>
        <taxon>Endopterygota</taxon>
        <taxon>Lepidoptera</taxon>
        <taxon>Glossata</taxon>
        <taxon>Ditrysia</taxon>
        <taxon>Noctuoidea</taxon>
        <taxon>Erebidae</taxon>
        <taxon>Arctiinae</taxon>
        <taxon>Arctia</taxon>
    </lineage>
</organism>
<dbReference type="AlphaFoldDB" id="A0A8S0YVZ6"/>
<dbReference type="InterPro" id="IPR036691">
    <property type="entry name" value="Endo/exonu/phosph_ase_sf"/>
</dbReference>
<protein>
    <recommendedName>
        <fullName evidence="1">Reverse transcriptase domain-containing protein</fullName>
    </recommendedName>
</protein>
<dbReference type="SUPFAM" id="SSF56672">
    <property type="entry name" value="DNA/RNA polymerases"/>
    <property type="match status" value="1"/>
</dbReference>
<dbReference type="CDD" id="cd01650">
    <property type="entry name" value="RT_nLTR_like"/>
    <property type="match status" value="1"/>
</dbReference>
<feature type="domain" description="Reverse transcriptase" evidence="1">
    <location>
        <begin position="504"/>
        <end position="785"/>
    </location>
</feature>
<comment type="caution">
    <text evidence="2">The sequence shown here is derived from an EMBL/GenBank/DDBJ whole genome shotgun (WGS) entry which is preliminary data.</text>
</comment>
<evidence type="ECO:0000313" key="2">
    <source>
        <dbReference type="EMBL" id="CAB3223912.1"/>
    </source>
</evidence>
<dbReference type="SUPFAM" id="SSF56219">
    <property type="entry name" value="DNase I-like"/>
    <property type="match status" value="1"/>
</dbReference>
<dbReference type="Proteomes" id="UP000494256">
    <property type="component" value="Unassembled WGS sequence"/>
</dbReference>
<dbReference type="Gene3D" id="3.60.10.10">
    <property type="entry name" value="Endonuclease/exonuclease/phosphatase"/>
    <property type="match status" value="1"/>
</dbReference>
<evidence type="ECO:0000259" key="1">
    <source>
        <dbReference type="PROSITE" id="PS50878"/>
    </source>
</evidence>
<dbReference type="GO" id="GO:0071897">
    <property type="term" value="P:DNA biosynthetic process"/>
    <property type="evidence" value="ECO:0007669"/>
    <property type="project" value="UniProtKB-ARBA"/>
</dbReference>
<accession>A0A8S0YVZ6</accession>
<dbReference type="PROSITE" id="PS50878">
    <property type="entry name" value="RT_POL"/>
    <property type="match status" value="1"/>
</dbReference>
<dbReference type="Pfam" id="PF00078">
    <property type="entry name" value="RVT_1"/>
    <property type="match status" value="1"/>
</dbReference>
<dbReference type="OrthoDB" id="3064516at2759"/>
<proteinExistence type="predicted"/>
<gene>
    <name evidence="2" type="ORF">APLA_LOCUS1621</name>
</gene>
<evidence type="ECO:0000313" key="3">
    <source>
        <dbReference type="Proteomes" id="UP000494256"/>
    </source>
</evidence>
<sequence>MATSVYNILSELDNIDVAKAYTCDPIECKKFVSSVGPSTTIVHINIRSIKKNFDELLTLLTLLEVDCDVVILTECWLSKIADLPVMDGYNCHPTKKTKNQNDGVVIYIKKQLQYTVEEPDFINGSSLTCKIGNKLAIIAIYRSPSSCSNQGFDLFLNTLDNVLSSVSKYDNICLIGDTNIDITPSSTNERSASYLTLNATHGLLPAHYFPTRSNSCIDHVILKTIKKSTVLVLDSHITDHLPLLVAVETDRWVKGTLPAFKIPSIDYDKVKYDIEHHDFSHIMTSEDPTKATIALVTAIQNIVSANTRVVHVKKRNRNLKPWITPGLLRCIRHRDKLHKEARMSPNNPIILTTYKRYRNFCNSLLKKLKNLHDKHELDKAKYNTKALWNKIKHITNTKKTCAPPTELLDSKSDLKIAINSICKYFATIGSDLAAKIPPQMSQLPLNKSNHSSSFVILEVDESEVEATIMNLRHDSATGCDGIPSLLLRVCKNTLVPLITHIINTSIANGVFPEPFKKALIHPIHKGGDRDSINNYRPISVLSALSKVMEKLINGRLANYLKKFNIIAPNQYGFKKGVSTQDAVLDLTEHVVRKLDAKQKCLGIFIDLKKAFDTVSVPTLLMKLESIGIRGKPLDLFKDYLQNRKIVVKIGSCISDEETVTYGVPQGSVIGPTLFQIYINDLCLLPLRKSNIFTYADDTAIVIYGDTWTEVRTTAEKSLQTVAHWLCLNLLTLNVSKTNYMPFCINNRNKIATDFIIRVHTCSDPVHCSCEALTCVNHIKYLGVVIDSGLKWYDHIDSTILKIRKLVYIFKSLRYCADMDTMRMIYLAICQSVITYCIPVWGGAAKTKFIQIERAQRAVLKVILGKPFRYPTHLLYADSKFLSVRKLFVLQATLKKHTQVPPPDHTKRTRRVLCSVENHKTAFAGRQFYVNSTLIYKKIYKAIPISGLTPREVKNKTMAFLQTLDYVQTEGLLQLQQ</sequence>
<dbReference type="PANTHER" id="PTHR19446">
    <property type="entry name" value="REVERSE TRANSCRIPTASES"/>
    <property type="match status" value="1"/>
</dbReference>
<name>A0A8S0YVZ6_ARCPL</name>
<dbReference type="InterPro" id="IPR000477">
    <property type="entry name" value="RT_dom"/>
</dbReference>
<reference evidence="2 3" key="1">
    <citation type="submission" date="2020-04" db="EMBL/GenBank/DDBJ databases">
        <authorList>
            <person name="Wallbank WR R."/>
            <person name="Pardo Diaz C."/>
            <person name="Kozak K."/>
            <person name="Martin S."/>
            <person name="Jiggins C."/>
            <person name="Moest M."/>
            <person name="Warren A I."/>
            <person name="Byers J.R.P. K."/>
            <person name="Montejo-Kovacevich G."/>
            <person name="Yen C E."/>
        </authorList>
    </citation>
    <scope>NUCLEOTIDE SEQUENCE [LARGE SCALE GENOMIC DNA]</scope>
</reference>